<accession>A0A8I2H745</accession>
<dbReference type="SUPFAM" id="SSF53383">
    <property type="entry name" value="PLP-dependent transferases"/>
    <property type="match status" value="1"/>
</dbReference>
<evidence type="ECO:0000256" key="1">
    <source>
        <dbReference type="ARBA" id="ARBA00001933"/>
    </source>
</evidence>
<keyword evidence="7" id="KW-0093">Biotin biosynthesis</keyword>
<dbReference type="Proteomes" id="UP000646877">
    <property type="component" value="Unassembled WGS sequence"/>
</dbReference>
<feature type="domain" description="Aminotransferase class I/classII large" evidence="13">
    <location>
        <begin position="39"/>
        <end position="376"/>
    </location>
</feature>
<dbReference type="InterPro" id="IPR004839">
    <property type="entry name" value="Aminotransferase_I/II_large"/>
</dbReference>
<keyword evidence="17" id="KW-1185">Reference proteome</keyword>
<keyword evidence="8 12" id="KW-0663">Pyridoxal phosphate</keyword>
<evidence type="ECO:0000313" key="17">
    <source>
        <dbReference type="Proteomes" id="UP001304419"/>
    </source>
</evidence>
<evidence type="ECO:0000256" key="12">
    <source>
        <dbReference type="RuleBase" id="RU003693"/>
    </source>
</evidence>
<organism evidence="14 16">
    <name type="scientific">Pseudoalteromonas maricaloris</name>
    <dbReference type="NCBI Taxonomy" id="184924"/>
    <lineage>
        <taxon>Bacteria</taxon>
        <taxon>Pseudomonadati</taxon>
        <taxon>Pseudomonadota</taxon>
        <taxon>Gammaproteobacteria</taxon>
        <taxon>Alteromonadales</taxon>
        <taxon>Pseudoalteromonadaceae</taxon>
        <taxon>Pseudoalteromonas</taxon>
    </lineage>
</organism>
<dbReference type="GO" id="GO:0008710">
    <property type="term" value="F:8-amino-7-oxononanoate synthase activity"/>
    <property type="evidence" value="ECO:0007669"/>
    <property type="project" value="UniProtKB-EC"/>
</dbReference>
<evidence type="ECO:0000256" key="9">
    <source>
        <dbReference type="ARBA" id="ARBA00032610"/>
    </source>
</evidence>
<dbReference type="PANTHER" id="PTHR13693">
    <property type="entry name" value="CLASS II AMINOTRANSFERASE/8-AMINO-7-OXONONANOATE SYNTHASE"/>
    <property type="match status" value="1"/>
</dbReference>
<dbReference type="InterPro" id="IPR015421">
    <property type="entry name" value="PyrdxlP-dep_Trfase_major"/>
</dbReference>
<dbReference type="Gene3D" id="3.90.1150.10">
    <property type="entry name" value="Aspartate Aminotransferase, domain 1"/>
    <property type="match status" value="1"/>
</dbReference>
<evidence type="ECO:0000256" key="8">
    <source>
        <dbReference type="ARBA" id="ARBA00022898"/>
    </source>
</evidence>
<dbReference type="GO" id="GO:0030170">
    <property type="term" value="F:pyridoxal phosphate binding"/>
    <property type="evidence" value="ECO:0007669"/>
    <property type="project" value="InterPro"/>
</dbReference>
<name>A0A8I2H745_9GAMM</name>
<dbReference type="Gene3D" id="3.40.640.10">
    <property type="entry name" value="Type I PLP-dependent aspartate aminotransferase-like (Major domain)"/>
    <property type="match status" value="1"/>
</dbReference>
<evidence type="ECO:0000313" key="16">
    <source>
        <dbReference type="Proteomes" id="UP000646877"/>
    </source>
</evidence>
<dbReference type="EC" id="2.3.1.47" evidence="5"/>
<evidence type="ECO:0000256" key="3">
    <source>
        <dbReference type="ARBA" id="ARBA00010008"/>
    </source>
</evidence>
<dbReference type="InterPro" id="IPR050087">
    <property type="entry name" value="AON_synthase_class-II"/>
</dbReference>
<dbReference type="AlphaFoldDB" id="A0A8I2H745"/>
<dbReference type="PANTHER" id="PTHR13693:SF100">
    <property type="entry name" value="8-AMINO-7-OXONONANOATE SYNTHASE"/>
    <property type="match status" value="1"/>
</dbReference>
<evidence type="ECO:0000256" key="5">
    <source>
        <dbReference type="ARBA" id="ARBA00013187"/>
    </source>
</evidence>
<dbReference type="InterPro" id="IPR015422">
    <property type="entry name" value="PyrdxlP-dep_Trfase_small"/>
</dbReference>
<evidence type="ECO:0000256" key="7">
    <source>
        <dbReference type="ARBA" id="ARBA00022756"/>
    </source>
</evidence>
<evidence type="ECO:0000256" key="2">
    <source>
        <dbReference type="ARBA" id="ARBA00004746"/>
    </source>
</evidence>
<dbReference type="RefSeq" id="WP_039495852.1">
    <property type="nucleotide sequence ID" value="NZ_CBCSDF010000028.1"/>
</dbReference>
<keyword evidence="15" id="KW-0012">Acyltransferase</keyword>
<evidence type="ECO:0000256" key="10">
    <source>
        <dbReference type="ARBA" id="ARBA00033381"/>
    </source>
</evidence>
<evidence type="ECO:0000256" key="4">
    <source>
        <dbReference type="ARBA" id="ARBA00011738"/>
    </source>
</evidence>
<comment type="cofactor">
    <cofactor evidence="1 12">
        <name>pyridoxal 5'-phosphate</name>
        <dbReference type="ChEBI" id="CHEBI:597326"/>
    </cofactor>
</comment>
<dbReference type="EMBL" id="CP137578">
    <property type="protein sequence ID" value="WOX26876.1"/>
    <property type="molecule type" value="Genomic_DNA"/>
</dbReference>
<sequence length="380" mass="41053">MSFEYIQSALAARHAEGLLRKRIVVEKASASRIKIADQQYINFASNDYLGLADSLEFNTLACTEAGSRSSALVTGYLDIHRQLEDKLCSVLGYDAALLFPSGFAANTSVLKALFTPQEKQLSAAVFQDKLNHASLLDGGLAGSAKFVRFNHNDLTHLRSRLEKTKADSKLIVTEGVFSMDGDQAPVSEISVLAKSHSAWLMVDDAHAFGVVGAQGLGTIESGIKPEILVITFGKAMGCQGAAVLASHDVINYMTQFNREFIYTTALSPIMASVALCQLNRLLAASEARHKLQVNIDYFKSLVAQTNLSPIPSDTAIQPLVYGSSENVLAAQHKLKEKGLWVGAIRPPTVPQNTARLRITITAQHSHEDIETLVSALVEGA</sequence>
<comment type="similarity">
    <text evidence="3">Belongs to the class-II pyridoxal-phosphate-dependent aminotransferase family. BioF subfamily.</text>
</comment>
<dbReference type="InterPro" id="IPR015424">
    <property type="entry name" value="PyrdxlP-dep_Trfase"/>
</dbReference>
<evidence type="ECO:0000256" key="11">
    <source>
        <dbReference type="ARBA" id="ARBA00047715"/>
    </source>
</evidence>
<comment type="catalytic activity">
    <reaction evidence="11">
        <text>6-carboxyhexanoyl-[ACP] + L-alanine + H(+) = (8S)-8-amino-7-oxononanoate + holo-[ACP] + CO2</text>
        <dbReference type="Rhea" id="RHEA:42288"/>
        <dbReference type="Rhea" id="RHEA-COMP:9685"/>
        <dbReference type="Rhea" id="RHEA-COMP:9955"/>
        <dbReference type="ChEBI" id="CHEBI:15378"/>
        <dbReference type="ChEBI" id="CHEBI:16526"/>
        <dbReference type="ChEBI" id="CHEBI:57972"/>
        <dbReference type="ChEBI" id="CHEBI:64479"/>
        <dbReference type="ChEBI" id="CHEBI:78846"/>
        <dbReference type="ChEBI" id="CHEBI:149468"/>
        <dbReference type="EC" id="2.3.1.47"/>
    </reaction>
</comment>
<protein>
    <recommendedName>
        <fullName evidence="5">8-amino-7-oxononanoate synthase</fullName>
        <ecNumber evidence="5">2.3.1.47</ecNumber>
    </recommendedName>
    <alternativeName>
        <fullName evidence="9">7-keto-8-amino-pelargonic acid synthase</fullName>
    </alternativeName>
    <alternativeName>
        <fullName evidence="10">8-amino-7-ketopelargonate synthase</fullName>
    </alternativeName>
</protein>
<dbReference type="EMBL" id="WEIA01000027">
    <property type="protein sequence ID" value="NLR24281.1"/>
    <property type="molecule type" value="Genomic_DNA"/>
</dbReference>
<reference evidence="14" key="1">
    <citation type="submission" date="2019-10" db="EMBL/GenBank/DDBJ databases">
        <authorList>
            <person name="Paulsen S."/>
        </authorList>
    </citation>
    <scope>NUCLEOTIDE SEQUENCE</scope>
    <source>
        <strain evidence="14">LMG 19692</strain>
    </source>
</reference>
<dbReference type="GO" id="GO:0009102">
    <property type="term" value="P:biotin biosynthetic process"/>
    <property type="evidence" value="ECO:0007669"/>
    <property type="project" value="UniProtKB-KW"/>
</dbReference>
<keyword evidence="6 15" id="KW-0808">Transferase</keyword>
<dbReference type="Pfam" id="PF00155">
    <property type="entry name" value="Aminotran_1_2"/>
    <property type="match status" value="1"/>
</dbReference>
<dbReference type="PROSITE" id="PS00599">
    <property type="entry name" value="AA_TRANSFER_CLASS_2"/>
    <property type="match status" value="1"/>
</dbReference>
<proteinExistence type="inferred from homology"/>
<evidence type="ECO:0000313" key="14">
    <source>
        <dbReference type="EMBL" id="NLR24281.1"/>
    </source>
</evidence>
<evidence type="ECO:0000256" key="6">
    <source>
        <dbReference type="ARBA" id="ARBA00022679"/>
    </source>
</evidence>
<dbReference type="Proteomes" id="UP001304419">
    <property type="component" value="Chromosome 1"/>
</dbReference>
<comment type="subunit">
    <text evidence="4">Homodimer.</text>
</comment>
<gene>
    <name evidence="14" type="ORF">F9Y85_23810</name>
    <name evidence="15" type="ORF">R5H13_09355</name>
</gene>
<reference evidence="15 17" key="2">
    <citation type="submission" date="2023-10" db="EMBL/GenBank/DDBJ databases">
        <title>To unveil natural product biosynthetic capacity in Pseudoalteromonas.</title>
        <authorList>
            <person name="Wang J."/>
        </authorList>
    </citation>
    <scope>NUCLEOTIDE SEQUENCE [LARGE SCALE GENOMIC DNA]</scope>
    <source>
        <strain evidence="15 17">DSM 15914</strain>
    </source>
</reference>
<dbReference type="InterPro" id="IPR001917">
    <property type="entry name" value="Aminotrans_II_pyridoxalP_BS"/>
</dbReference>
<comment type="pathway">
    <text evidence="2">Cofactor biosynthesis; biotin biosynthesis.</text>
</comment>
<evidence type="ECO:0000259" key="13">
    <source>
        <dbReference type="Pfam" id="PF00155"/>
    </source>
</evidence>
<evidence type="ECO:0000313" key="15">
    <source>
        <dbReference type="EMBL" id="WOX26876.1"/>
    </source>
</evidence>